<dbReference type="Proteomes" id="UP000663801">
    <property type="component" value="Unassembled WGS sequence"/>
</dbReference>
<reference evidence="2" key="1">
    <citation type="submission" date="2021-01" db="EMBL/GenBank/DDBJ databases">
        <title>KCTC 19127 draft genome.</title>
        <authorList>
            <person name="An D."/>
        </authorList>
    </citation>
    <scope>NUCLEOTIDE SEQUENCE</scope>
    <source>
        <strain evidence="2">KCTC 19127</strain>
    </source>
</reference>
<dbReference type="Gene3D" id="2.120.10.30">
    <property type="entry name" value="TolB, C-terminal domain"/>
    <property type="match status" value="1"/>
</dbReference>
<feature type="compositionally biased region" description="Low complexity" evidence="1">
    <location>
        <begin position="78"/>
        <end position="90"/>
    </location>
</feature>
<evidence type="ECO:0000256" key="1">
    <source>
        <dbReference type="SAM" id="MobiDB-lite"/>
    </source>
</evidence>
<dbReference type="NCBIfam" id="NF033206">
    <property type="entry name" value="ScyE_fam"/>
    <property type="match status" value="1"/>
</dbReference>
<sequence>MSRSIRSLSRPTPSDPVRRAGRRASAALLMAGVVVTTLFVPPLSASAAPTDADSTGIDSAGVDSAGVDGAGVDSTGVDGADLAGADPDGATVDGADTDRYRGRSFAVLADGLTGNKALGLSSDGSLLLGGAKADGTGVLQKVVRSGRSAGTVTTLADLPAQPTDVGSAGRKAVWVLFGASSSPEEGQPPSAVAPANRLYRWTERGGLAEVADLGAFAAANPDPADLEGNPGESNAYGLQALSDGSVLVADAAANALRRVWADGRIVTVARFPVQVISTSHIPDPTLPPELPAEAVPTTVTVGRDGAWYVGELKGFPFTPGTSKVWRIARGSQDVTCDAAAPSRACSVSQDGLTSIIDMTVDRRGRLDVLELVKGGLAAAEGADPAAPPPPGTLVQIDRRGNRIELAAGKIVLPGGIVADPSGRGVYVTDGQLVPGGGRLLRIGC</sequence>
<organism evidence="2 3">
    <name type="scientific">Nakamurella flavida</name>
    <dbReference type="NCBI Taxonomy" id="363630"/>
    <lineage>
        <taxon>Bacteria</taxon>
        <taxon>Bacillati</taxon>
        <taxon>Actinomycetota</taxon>
        <taxon>Actinomycetes</taxon>
        <taxon>Nakamurellales</taxon>
        <taxon>Nakamurellaceae</taxon>
        <taxon>Nakamurella</taxon>
    </lineage>
</organism>
<proteinExistence type="predicted"/>
<dbReference type="EMBL" id="JAERWL010000005">
    <property type="protein sequence ID" value="MBM9475802.1"/>
    <property type="molecule type" value="Genomic_DNA"/>
</dbReference>
<dbReference type="InterPro" id="IPR048031">
    <property type="entry name" value="ScyD/ScyE-like"/>
</dbReference>
<accession>A0A939C532</accession>
<dbReference type="AlphaFoldDB" id="A0A939C532"/>
<protein>
    <submittedName>
        <fullName evidence="2">ScyD/ScyE family protein</fullName>
    </submittedName>
</protein>
<gene>
    <name evidence="2" type="ORF">JL107_05025</name>
</gene>
<keyword evidence="3" id="KW-1185">Reference proteome</keyword>
<name>A0A939C532_9ACTN</name>
<dbReference type="SUPFAM" id="SSF63829">
    <property type="entry name" value="Calcium-dependent phosphotriesterase"/>
    <property type="match status" value="2"/>
</dbReference>
<evidence type="ECO:0000313" key="2">
    <source>
        <dbReference type="EMBL" id="MBM9475802.1"/>
    </source>
</evidence>
<evidence type="ECO:0000313" key="3">
    <source>
        <dbReference type="Proteomes" id="UP000663801"/>
    </source>
</evidence>
<dbReference type="InterPro" id="IPR011042">
    <property type="entry name" value="6-blade_b-propeller_TolB-like"/>
</dbReference>
<dbReference type="RefSeq" id="WP_205255890.1">
    <property type="nucleotide sequence ID" value="NZ_JAERWL010000005.1"/>
</dbReference>
<feature type="region of interest" description="Disordered" evidence="1">
    <location>
        <begin position="78"/>
        <end position="97"/>
    </location>
</feature>
<comment type="caution">
    <text evidence="2">The sequence shown here is derived from an EMBL/GenBank/DDBJ whole genome shotgun (WGS) entry which is preliminary data.</text>
</comment>